<dbReference type="SUPFAM" id="SSF46689">
    <property type="entry name" value="Homeodomain-like"/>
    <property type="match status" value="1"/>
</dbReference>
<dbReference type="Proteomes" id="UP000070134">
    <property type="component" value="Chromosome"/>
</dbReference>
<feature type="DNA-binding region" description="H-T-H motif" evidence="4">
    <location>
        <begin position="39"/>
        <end position="58"/>
    </location>
</feature>
<dbReference type="Pfam" id="PF00440">
    <property type="entry name" value="TetR_N"/>
    <property type="match status" value="1"/>
</dbReference>
<keyword evidence="3" id="KW-0804">Transcription</keyword>
<evidence type="ECO:0000256" key="1">
    <source>
        <dbReference type="ARBA" id="ARBA00023015"/>
    </source>
</evidence>
<evidence type="ECO:0000256" key="2">
    <source>
        <dbReference type="ARBA" id="ARBA00023125"/>
    </source>
</evidence>
<evidence type="ECO:0000313" key="7">
    <source>
        <dbReference type="EMBL" id="AMM34322.1"/>
    </source>
</evidence>
<dbReference type="GO" id="GO:0003677">
    <property type="term" value="F:DNA binding"/>
    <property type="evidence" value="ECO:0007669"/>
    <property type="project" value="UniProtKB-UniRule"/>
</dbReference>
<organism evidence="7 8">
    <name type="scientific">Sinomonas atrocyanea</name>
    <dbReference type="NCBI Taxonomy" id="37927"/>
    <lineage>
        <taxon>Bacteria</taxon>
        <taxon>Bacillati</taxon>
        <taxon>Actinomycetota</taxon>
        <taxon>Actinomycetes</taxon>
        <taxon>Micrococcales</taxon>
        <taxon>Micrococcaceae</taxon>
        <taxon>Sinomonas</taxon>
    </lineage>
</organism>
<dbReference type="InterPro" id="IPR001647">
    <property type="entry name" value="HTH_TetR"/>
</dbReference>
<dbReference type="PANTHER" id="PTHR47506">
    <property type="entry name" value="TRANSCRIPTIONAL REGULATORY PROTEIN"/>
    <property type="match status" value="1"/>
</dbReference>
<dbReference type="EMBL" id="CP014518">
    <property type="protein sequence ID" value="AMM34322.1"/>
    <property type="molecule type" value="Genomic_DNA"/>
</dbReference>
<dbReference type="KEGG" id="satk:SA2016_3664"/>
<evidence type="ECO:0000256" key="5">
    <source>
        <dbReference type="SAM" id="MobiDB-lite"/>
    </source>
</evidence>
<gene>
    <name evidence="7" type="ORF">SA2016_3664</name>
</gene>
<evidence type="ECO:0000256" key="3">
    <source>
        <dbReference type="ARBA" id="ARBA00023163"/>
    </source>
</evidence>
<reference evidence="7 8" key="1">
    <citation type="submission" date="2016-02" db="EMBL/GenBank/DDBJ databases">
        <title>Complete genome of Sinomonas atrocyanea KCTC 3377.</title>
        <authorList>
            <person name="Kim K.M."/>
        </authorList>
    </citation>
    <scope>NUCLEOTIDE SEQUENCE [LARGE SCALE GENOMIC DNA]</scope>
    <source>
        <strain evidence="7 8">KCTC 3377</strain>
    </source>
</reference>
<evidence type="ECO:0000256" key="4">
    <source>
        <dbReference type="PROSITE-ProRule" id="PRU00335"/>
    </source>
</evidence>
<feature type="region of interest" description="Disordered" evidence="5">
    <location>
        <begin position="199"/>
        <end position="244"/>
    </location>
</feature>
<dbReference type="InterPro" id="IPR009057">
    <property type="entry name" value="Homeodomain-like_sf"/>
</dbReference>
<keyword evidence="2 4" id="KW-0238">DNA-binding</keyword>
<evidence type="ECO:0000259" key="6">
    <source>
        <dbReference type="PROSITE" id="PS50977"/>
    </source>
</evidence>
<keyword evidence="8" id="KW-1185">Reference proteome</keyword>
<dbReference type="PATRIC" id="fig|37927.3.peg.3758"/>
<protein>
    <submittedName>
        <fullName evidence="7">Putative TetR family transcriptional regulator</fullName>
    </submittedName>
</protein>
<evidence type="ECO:0000313" key="8">
    <source>
        <dbReference type="Proteomes" id="UP000070134"/>
    </source>
</evidence>
<dbReference type="Gene3D" id="1.10.357.10">
    <property type="entry name" value="Tetracycline Repressor, domain 2"/>
    <property type="match status" value="1"/>
</dbReference>
<dbReference type="OrthoDB" id="9796019at2"/>
<name>A0A127A9F8_9MICC</name>
<proteinExistence type="predicted"/>
<sequence length="244" mass="26515">MDGRENGRAPEAAARKPARERILETAYGLFAKRGVRDVGIDEIIARSGVAKATFYRHFPSKEALVLAYMDRWYQVRHDAIEEAIAHAHNPDDGLLAAFTVLDDWFSRGAAEVNTFLHVMIEFGAEHALGRAAMAHLAAIREPLAALAEAAGLEDPAGFAWSFHILTEGAMVASIEGDQRAALRARSLARVLIDLHRPDRRPTAARPVATTGPAAARNKAGGRDSAKAREVGESARARELDDARH</sequence>
<dbReference type="PANTHER" id="PTHR47506:SF3">
    <property type="entry name" value="HTH-TYPE TRANSCRIPTIONAL REGULATOR LMRA"/>
    <property type="match status" value="1"/>
</dbReference>
<dbReference type="AlphaFoldDB" id="A0A127A9F8"/>
<accession>A0A127A9F8</accession>
<dbReference type="PROSITE" id="PS50977">
    <property type="entry name" value="HTH_TETR_2"/>
    <property type="match status" value="1"/>
</dbReference>
<feature type="domain" description="HTH tetR-type" evidence="6">
    <location>
        <begin position="16"/>
        <end position="76"/>
    </location>
</feature>
<dbReference type="RefSeq" id="WP_084249628.1">
    <property type="nucleotide sequence ID" value="NZ_BJMO01000024.1"/>
</dbReference>
<keyword evidence="1" id="KW-0805">Transcription regulation</keyword>
<dbReference type="PRINTS" id="PR00455">
    <property type="entry name" value="HTHTETR"/>
</dbReference>
<feature type="compositionally biased region" description="Basic and acidic residues" evidence="5">
    <location>
        <begin position="220"/>
        <end position="244"/>
    </location>
</feature>